<dbReference type="GO" id="GO:0000781">
    <property type="term" value="C:chromosome, telomeric region"/>
    <property type="evidence" value="ECO:0007669"/>
    <property type="project" value="TreeGrafter"/>
</dbReference>
<evidence type="ECO:0000256" key="9">
    <source>
        <dbReference type="ARBA" id="ARBA00057177"/>
    </source>
</evidence>
<evidence type="ECO:0000259" key="10">
    <source>
        <dbReference type="Pfam" id="PF01336"/>
    </source>
</evidence>
<sequence>MFSSSQFDATSAFSGGGFMPSQSTQLTDSTPSPAKASLLSLSLSLCSRNSLGVVPVTVKQTSQASQSGDEKSSFVINGVDVTNVTVVGMVFNKAEKSTDVSFVIDDGTGRIGCRRWVTENFDKLEMEAVQDEMYVRVIGHLRVFQDVKQLVAFSVRPVTNFDEITFHFIDCIHSHLQNSKLQGAASTQPHMVESSMNTPVRNGQTFTSNLMSKQFDVDGLKDCDQLVLDRLQQSSSIATAVPLIAFNISSSIWFSFSFVLQLQTANLELFLVSLDGQEKGMHMDELCQQLKLPMEKIKESIRSLEDEGLIYSTIDEFHYKAT</sequence>
<evidence type="ECO:0008006" key="14">
    <source>
        <dbReference type="Google" id="ProtNLM"/>
    </source>
</evidence>
<dbReference type="InterPro" id="IPR040260">
    <property type="entry name" value="RFA2-like"/>
</dbReference>
<keyword evidence="8" id="KW-0539">Nucleus</keyword>
<dbReference type="GO" id="GO:0035861">
    <property type="term" value="C:site of double-strand break"/>
    <property type="evidence" value="ECO:0007669"/>
    <property type="project" value="TreeGrafter"/>
</dbReference>
<feature type="domain" description="Replication protein A C-terminal" evidence="11">
    <location>
        <begin position="277"/>
        <end position="316"/>
    </location>
</feature>
<keyword evidence="6" id="KW-0233">DNA recombination</keyword>
<dbReference type="GO" id="GO:0000724">
    <property type="term" value="P:double-strand break repair via homologous recombination"/>
    <property type="evidence" value="ECO:0007669"/>
    <property type="project" value="TreeGrafter"/>
</dbReference>
<dbReference type="GO" id="GO:0005662">
    <property type="term" value="C:DNA replication factor A complex"/>
    <property type="evidence" value="ECO:0007669"/>
    <property type="project" value="TreeGrafter"/>
</dbReference>
<dbReference type="PANTHER" id="PTHR13989">
    <property type="entry name" value="REPLICATION PROTEIN A-RELATED"/>
    <property type="match status" value="1"/>
</dbReference>
<dbReference type="PANTHER" id="PTHR13989:SF34">
    <property type="entry name" value="REPLICATION PROTEIN A 32 KDA SUBUNIT A"/>
    <property type="match status" value="1"/>
</dbReference>
<keyword evidence="5" id="KW-0238">DNA-binding</keyword>
<keyword evidence="13" id="KW-1185">Reference proteome</keyword>
<dbReference type="CDD" id="cd04478">
    <property type="entry name" value="RPA2_DBD_D"/>
    <property type="match status" value="1"/>
</dbReference>
<evidence type="ECO:0000256" key="7">
    <source>
        <dbReference type="ARBA" id="ARBA00023204"/>
    </source>
</evidence>
<dbReference type="InterPro" id="IPR014892">
    <property type="entry name" value="RPA_C"/>
</dbReference>
<dbReference type="GO" id="GO:0003697">
    <property type="term" value="F:single-stranded DNA binding"/>
    <property type="evidence" value="ECO:0007669"/>
    <property type="project" value="TreeGrafter"/>
</dbReference>
<evidence type="ECO:0000256" key="5">
    <source>
        <dbReference type="ARBA" id="ARBA00023125"/>
    </source>
</evidence>
<gene>
    <name evidence="12" type="ORF">POTOM_026587</name>
</gene>
<reference evidence="12" key="1">
    <citation type="journal article" date="2020" name="bioRxiv">
        <title>Hybrid origin of Populus tomentosa Carr. identified through genome sequencing and phylogenomic analysis.</title>
        <authorList>
            <person name="An X."/>
            <person name="Gao K."/>
            <person name="Chen Z."/>
            <person name="Li J."/>
            <person name="Yang X."/>
            <person name="Yang X."/>
            <person name="Zhou J."/>
            <person name="Guo T."/>
            <person name="Zhao T."/>
            <person name="Huang S."/>
            <person name="Miao D."/>
            <person name="Khan W.U."/>
            <person name="Rao P."/>
            <person name="Ye M."/>
            <person name="Lei B."/>
            <person name="Liao W."/>
            <person name="Wang J."/>
            <person name="Ji L."/>
            <person name="Li Y."/>
            <person name="Guo B."/>
            <person name="Mustafa N.S."/>
            <person name="Li S."/>
            <person name="Yun Q."/>
            <person name="Keller S.R."/>
            <person name="Mao J."/>
            <person name="Zhang R."/>
            <person name="Strauss S.H."/>
        </authorList>
    </citation>
    <scope>NUCLEOTIDE SEQUENCE</scope>
    <source>
        <strain evidence="12">GM15</strain>
        <tissue evidence="12">Leaf</tissue>
    </source>
</reference>
<dbReference type="Proteomes" id="UP000886885">
    <property type="component" value="Chromosome 6D"/>
</dbReference>
<comment type="similarity">
    <text evidence="2">Belongs to the replication factor A protein 2 family.</text>
</comment>
<organism evidence="12 13">
    <name type="scientific">Populus tomentosa</name>
    <name type="common">Chinese white poplar</name>
    <dbReference type="NCBI Taxonomy" id="118781"/>
    <lineage>
        <taxon>Eukaryota</taxon>
        <taxon>Viridiplantae</taxon>
        <taxon>Streptophyta</taxon>
        <taxon>Embryophyta</taxon>
        <taxon>Tracheophyta</taxon>
        <taxon>Spermatophyta</taxon>
        <taxon>Magnoliopsida</taxon>
        <taxon>eudicotyledons</taxon>
        <taxon>Gunneridae</taxon>
        <taxon>Pentapetalae</taxon>
        <taxon>rosids</taxon>
        <taxon>fabids</taxon>
        <taxon>Malpighiales</taxon>
        <taxon>Salicaceae</taxon>
        <taxon>Saliceae</taxon>
        <taxon>Populus</taxon>
    </lineage>
</organism>
<evidence type="ECO:0000256" key="4">
    <source>
        <dbReference type="ARBA" id="ARBA00022763"/>
    </source>
</evidence>
<dbReference type="OrthoDB" id="25571at2759"/>
<evidence type="ECO:0000256" key="8">
    <source>
        <dbReference type="ARBA" id="ARBA00023242"/>
    </source>
</evidence>
<comment type="caution">
    <text evidence="12">The sequence shown here is derived from an EMBL/GenBank/DDBJ whole genome shotgun (WGS) entry which is preliminary data.</text>
</comment>
<dbReference type="Pfam" id="PF08784">
    <property type="entry name" value="RPA_C"/>
    <property type="match status" value="1"/>
</dbReference>
<name>A0A8X7ZGA5_POPTO</name>
<evidence type="ECO:0000256" key="6">
    <source>
        <dbReference type="ARBA" id="ARBA00023172"/>
    </source>
</evidence>
<dbReference type="GO" id="GO:0006289">
    <property type="term" value="P:nucleotide-excision repair"/>
    <property type="evidence" value="ECO:0007669"/>
    <property type="project" value="TreeGrafter"/>
</dbReference>
<dbReference type="FunFam" id="1.10.10.10:FF:000168">
    <property type="entry name" value="Replication protein A 32 kDa subunit"/>
    <property type="match status" value="1"/>
</dbReference>
<feature type="domain" description="OB" evidence="10">
    <location>
        <begin position="84"/>
        <end position="157"/>
    </location>
</feature>
<evidence type="ECO:0000256" key="3">
    <source>
        <dbReference type="ARBA" id="ARBA00022705"/>
    </source>
</evidence>
<dbReference type="Pfam" id="PF01336">
    <property type="entry name" value="tRNA_anti-codon"/>
    <property type="match status" value="1"/>
</dbReference>
<keyword evidence="7" id="KW-0234">DNA repair</keyword>
<dbReference type="GO" id="GO:0006260">
    <property type="term" value="P:DNA replication"/>
    <property type="evidence" value="ECO:0007669"/>
    <property type="project" value="UniProtKB-KW"/>
</dbReference>
<protein>
    <recommendedName>
        <fullName evidence="14">Replication protein A 32 kDa subunit A</fullName>
    </recommendedName>
</protein>
<evidence type="ECO:0000313" key="12">
    <source>
        <dbReference type="EMBL" id="KAG6770888.1"/>
    </source>
</evidence>
<dbReference type="FunFam" id="2.40.50.140:FF:000184">
    <property type="entry name" value="replication protein A 32 kDa subunit A-like"/>
    <property type="match status" value="1"/>
</dbReference>
<proteinExistence type="inferred from homology"/>
<evidence type="ECO:0000313" key="13">
    <source>
        <dbReference type="Proteomes" id="UP000886885"/>
    </source>
</evidence>
<evidence type="ECO:0000256" key="2">
    <source>
        <dbReference type="ARBA" id="ARBA00007815"/>
    </source>
</evidence>
<accession>A0A8X7ZGA5</accession>
<comment type="function">
    <text evidence="9">Component of the replication protein A complex (RPA) required for DNA recombination, repair and replication. The activity of RPA is mediated by single-stranded DNA binding and protein interactions. Required fo cell division in meristems. Involved in the maintenance of transcriptional epigenetic gene silencing (TGS) at specific loci (including some transposons) by regulating histone H3 acetylation, 'Lys-4' and 'Lys-9' methylation.</text>
</comment>
<dbReference type="InterPro" id="IPR004365">
    <property type="entry name" value="NA-bd_OB_tRNA"/>
</dbReference>
<keyword evidence="3" id="KW-0235">DNA replication</keyword>
<dbReference type="AlphaFoldDB" id="A0A8X7ZGA5"/>
<evidence type="ECO:0000259" key="11">
    <source>
        <dbReference type="Pfam" id="PF08784"/>
    </source>
</evidence>
<comment type="subcellular location">
    <subcellularLocation>
        <location evidence="1">Nucleus</location>
    </subcellularLocation>
</comment>
<dbReference type="EMBL" id="JAAWWB010000012">
    <property type="protein sequence ID" value="KAG6770888.1"/>
    <property type="molecule type" value="Genomic_DNA"/>
</dbReference>
<evidence type="ECO:0000256" key="1">
    <source>
        <dbReference type="ARBA" id="ARBA00004123"/>
    </source>
</evidence>
<keyword evidence="4" id="KW-0227">DNA damage</keyword>